<keyword evidence="4 5" id="KW-0539">Nucleus</keyword>
<evidence type="ECO:0000256" key="3">
    <source>
        <dbReference type="ARBA" id="ARBA00022517"/>
    </source>
</evidence>
<dbReference type="AlphaFoldDB" id="A0A0W4ZUH4"/>
<dbReference type="VEuPathDB" id="FungiDB:T551_00716"/>
<comment type="caution">
    <text evidence="6">The sequence shown here is derived from an EMBL/GenBank/DDBJ whole genome shotgun (WGS) entry which is preliminary data.</text>
</comment>
<evidence type="ECO:0000313" key="7">
    <source>
        <dbReference type="Proteomes" id="UP000053447"/>
    </source>
</evidence>
<dbReference type="GO" id="GO:0034399">
    <property type="term" value="C:nuclear periphery"/>
    <property type="evidence" value="ECO:0007669"/>
    <property type="project" value="EnsemblFungi"/>
</dbReference>
<keyword evidence="7" id="KW-1185">Reference proteome</keyword>
<dbReference type="STRING" id="1408657.A0A0W4ZUH4"/>
<dbReference type="GO" id="GO:0005654">
    <property type="term" value="C:nucleoplasm"/>
    <property type="evidence" value="ECO:0007669"/>
    <property type="project" value="EnsemblFungi"/>
</dbReference>
<name>A0A0W4ZUH4_PNEJ7</name>
<organism evidence="6 7">
    <name type="scientific">Pneumocystis jirovecii (strain RU7)</name>
    <name type="common">Human pneumocystis pneumonia agent</name>
    <dbReference type="NCBI Taxonomy" id="1408657"/>
    <lineage>
        <taxon>Eukaryota</taxon>
        <taxon>Fungi</taxon>
        <taxon>Dikarya</taxon>
        <taxon>Ascomycota</taxon>
        <taxon>Taphrinomycotina</taxon>
        <taxon>Pneumocystomycetes</taxon>
        <taxon>Pneumocystaceae</taxon>
        <taxon>Pneumocystis</taxon>
    </lineage>
</organism>
<dbReference type="InterPro" id="IPR007023">
    <property type="entry name" value="Ribosom_reg"/>
</dbReference>
<dbReference type="RefSeq" id="XP_018230726.1">
    <property type="nucleotide sequence ID" value="XM_018372980.1"/>
</dbReference>
<comment type="similarity">
    <text evidence="2 5">Belongs to the RRS1 family.</text>
</comment>
<evidence type="ECO:0000256" key="1">
    <source>
        <dbReference type="ARBA" id="ARBA00004123"/>
    </source>
</evidence>
<accession>A0A0W4ZUH4</accession>
<keyword evidence="3 5" id="KW-0690">Ribosome biogenesis</keyword>
<dbReference type="OrthoDB" id="28455at2759"/>
<proteinExistence type="inferred from homology"/>
<dbReference type="EMBL" id="LFWA01000003">
    <property type="protein sequence ID" value="KTW32034.1"/>
    <property type="molecule type" value="Genomic_DNA"/>
</dbReference>
<evidence type="ECO:0000256" key="2">
    <source>
        <dbReference type="ARBA" id="ARBA00010077"/>
    </source>
</evidence>
<dbReference type="GO" id="GO:0000055">
    <property type="term" value="P:ribosomal large subunit export from nucleus"/>
    <property type="evidence" value="ECO:0007669"/>
    <property type="project" value="EnsemblFungi"/>
</dbReference>
<evidence type="ECO:0000256" key="5">
    <source>
        <dbReference type="RuleBase" id="RU364132"/>
    </source>
</evidence>
<comment type="subcellular location">
    <subcellularLocation>
        <location evidence="1 5">Nucleus</location>
    </subcellularLocation>
</comment>
<evidence type="ECO:0000256" key="4">
    <source>
        <dbReference type="ARBA" id="ARBA00023242"/>
    </source>
</evidence>
<sequence>MELSSTINKKSIPLKLDLGNLCAFNFNPLDICSLENNKEEYIMSLSKTNIEILVNKIFSLSKITTLDGFFIELPEPITTLPREKSIQKSKPETKWKKFARIKRIKPKNKIDGKLIYDENEKKWVPKWGYKGKNKNTENQWLIEINSHEDLNTKNLVKSIKKKHEQKKKP</sequence>
<dbReference type="Proteomes" id="UP000053447">
    <property type="component" value="Unassembled WGS sequence"/>
</dbReference>
<reference evidence="7" key="1">
    <citation type="journal article" date="2016" name="Nat. Commun.">
        <title>Genome analysis of three Pneumocystis species reveals adaptation mechanisms to life exclusively in mammalian hosts.</title>
        <authorList>
            <person name="Ma L."/>
            <person name="Chen Z."/>
            <person name="Huang D.W."/>
            <person name="Kutty G."/>
            <person name="Ishihara M."/>
            <person name="Wang H."/>
            <person name="Abouelleil A."/>
            <person name="Bishop L."/>
            <person name="Davey E."/>
            <person name="Deng R."/>
            <person name="Deng X."/>
            <person name="Fan L."/>
            <person name="Fantoni G."/>
            <person name="Fitzgerald M."/>
            <person name="Gogineni E."/>
            <person name="Goldberg J.M."/>
            <person name="Handley G."/>
            <person name="Hu X."/>
            <person name="Huber C."/>
            <person name="Jiao X."/>
            <person name="Jones K."/>
            <person name="Levin J.Z."/>
            <person name="Liu Y."/>
            <person name="Macdonald P."/>
            <person name="Melnikov A."/>
            <person name="Raley C."/>
            <person name="Sassi M."/>
            <person name="Sherman B.T."/>
            <person name="Song X."/>
            <person name="Sykes S."/>
            <person name="Tran B."/>
            <person name="Walsh L."/>
            <person name="Xia Y."/>
            <person name="Yang J."/>
            <person name="Young S."/>
            <person name="Zeng Q."/>
            <person name="Zheng X."/>
            <person name="Stephens R."/>
            <person name="Nusbaum C."/>
            <person name="Birren B.W."/>
            <person name="Azadi P."/>
            <person name="Lempicki R.A."/>
            <person name="Cuomo C.A."/>
            <person name="Kovacs J.A."/>
        </authorList>
    </citation>
    <scope>NUCLEOTIDE SEQUENCE [LARGE SCALE GENOMIC DNA]</scope>
    <source>
        <strain evidence="7">RU7</strain>
    </source>
</reference>
<gene>
    <name evidence="6" type="ORF">T551_00716</name>
</gene>
<dbReference type="GO" id="GO:0042273">
    <property type="term" value="P:ribosomal large subunit biogenesis"/>
    <property type="evidence" value="ECO:0007669"/>
    <property type="project" value="EnsemblFungi"/>
</dbReference>
<dbReference type="GO" id="GO:0030687">
    <property type="term" value="C:preribosome, large subunit precursor"/>
    <property type="evidence" value="ECO:0007669"/>
    <property type="project" value="EnsemblFungi"/>
</dbReference>
<dbReference type="eggNOG" id="KOG1765">
    <property type="taxonomic scope" value="Eukaryota"/>
</dbReference>
<protein>
    <recommendedName>
        <fullName evidence="5">Ribosome biogenesis regulatory protein</fullName>
    </recommendedName>
</protein>
<dbReference type="Pfam" id="PF04939">
    <property type="entry name" value="RRS1"/>
    <property type="match status" value="1"/>
</dbReference>
<evidence type="ECO:0000313" key="6">
    <source>
        <dbReference type="EMBL" id="KTW32034.1"/>
    </source>
</evidence>
<dbReference type="GeneID" id="28939235"/>
<dbReference type="GO" id="GO:0000447">
    <property type="term" value="P:endonucleolytic cleavage in ITS1 to separate SSU-rRNA from 5.8S rRNA and LSU-rRNA from tricistronic rRNA transcript (SSU-rRNA, 5.8S rRNA, LSU-rRNA)"/>
    <property type="evidence" value="ECO:0007669"/>
    <property type="project" value="EnsemblFungi"/>
</dbReference>
<dbReference type="GO" id="GO:0005730">
    <property type="term" value="C:nucleolus"/>
    <property type="evidence" value="ECO:0007669"/>
    <property type="project" value="EnsemblFungi"/>
</dbReference>
<comment type="function">
    <text evidence="5">Involved in ribosomal large subunit assembly.</text>
</comment>